<protein>
    <submittedName>
        <fullName evidence="1">Uncharacterized protein</fullName>
    </submittedName>
</protein>
<dbReference type="InParanoid" id="I0A155"/>
<evidence type="ECO:0000313" key="2">
    <source>
        <dbReference type="Proteomes" id="UP000007391"/>
    </source>
</evidence>
<sequence>MFPYQMNEETFYKQLFYLQNIKINYFSFGKKFLTRTVQN</sequence>
<reference evidence="1 2" key="2">
    <citation type="journal article" date="2014" name="Extremophiles">
        <title>Analysis of the complete genome of Fervidococcus fontis confirms the distinct phylogenetic position of the order Fervidicoccales and suggests its environmental function.</title>
        <authorList>
            <person name="Lebedinsky A.V."/>
            <person name="Mardanov A.V."/>
            <person name="Kublanov I.V."/>
            <person name="Gumerov V.M."/>
            <person name="Beletsky A.V."/>
            <person name="Perevalova A.A."/>
            <person name="Bidzhieva S.Kh."/>
            <person name="Bonch-Osmolovskaya E.A."/>
            <person name="Skryabin K.G."/>
            <person name="Ravin N.V."/>
        </authorList>
    </citation>
    <scope>NUCLEOTIDE SEQUENCE [LARGE SCALE GENOMIC DNA]</scope>
    <source>
        <strain evidence="2">DSM 19380 / VKM B-2539 / Kam940</strain>
    </source>
</reference>
<dbReference type="AlphaFoldDB" id="I0A155"/>
<dbReference type="EMBL" id="CP003423">
    <property type="protein sequence ID" value="AFH42712.1"/>
    <property type="molecule type" value="Genomic_DNA"/>
</dbReference>
<gene>
    <name evidence="1" type="ordered locus">FFONT_0724</name>
</gene>
<dbReference type="Proteomes" id="UP000007391">
    <property type="component" value="Chromosome"/>
</dbReference>
<dbReference type="KEGG" id="ffo:FFONT_0724"/>
<name>I0A155_FERFK</name>
<organism evidence="1 2">
    <name type="scientific">Fervidicoccus fontis (strain DSM 19380 / JCM 18336 / VKM B-2539 / Kam940)</name>
    <dbReference type="NCBI Taxonomy" id="1163730"/>
    <lineage>
        <taxon>Archaea</taxon>
        <taxon>Thermoproteota</taxon>
        <taxon>Thermoprotei</taxon>
        <taxon>Fervidicoccales</taxon>
        <taxon>Fervidicoccaceae</taxon>
        <taxon>Fervidicoccus</taxon>
    </lineage>
</organism>
<reference evidence="2" key="1">
    <citation type="submission" date="2012-03" db="EMBL/GenBank/DDBJ databases">
        <title>Fervidicoccus fontis complete genome analysis confirms its distinct phylogenetic position and predicts its environmental function.</title>
        <authorList>
            <person name="Lebedinsky A.V."/>
            <person name="Mardanov A.V."/>
            <person name="Gumerov V.M."/>
            <person name="Beletsky A.V."/>
            <person name="Kublanov I.V."/>
            <person name="Perevalova A.A."/>
            <person name="Bonch-Osmolovskaya E.A."/>
            <person name="Ravin N.V."/>
            <person name="Skryabin K.G."/>
        </authorList>
    </citation>
    <scope>NUCLEOTIDE SEQUENCE [LARGE SCALE GENOMIC DNA]</scope>
    <source>
        <strain evidence="2">DSM 19380 / VKM B-2539 / Kam940</strain>
    </source>
</reference>
<dbReference type="HOGENOM" id="CLU_3302582_0_0_2"/>
<dbReference type="STRING" id="1163730.FFONT_0724"/>
<evidence type="ECO:0000313" key="1">
    <source>
        <dbReference type="EMBL" id="AFH42712.1"/>
    </source>
</evidence>
<keyword evidence="2" id="KW-1185">Reference proteome</keyword>
<proteinExistence type="predicted"/>
<accession>I0A155</accession>